<dbReference type="Gene3D" id="3.10.450.50">
    <property type="match status" value="1"/>
</dbReference>
<dbReference type="InterPro" id="IPR032710">
    <property type="entry name" value="NTF2-like_dom_sf"/>
</dbReference>
<dbReference type="Proteomes" id="UP001626537">
    <property type="component" value="Chromosome"/>
</dbReference>
<reference evidence="1 2" key="1">
    <citation type="submission" date="2023-10" db="EMBL/GenBank/DDBJ databases">
        <title>Two novel species belonging to the OM43/NOR5 clade.</title>
        <authorList>
            <person name="Park M."/>
        </authorList>
    </citation>
    <scope>NUCLEOTIDE SEQUENCE [LARGE SCALE GENOMIC DNA]</scope>
    <source>
        <strain evidence="1 2">IMCC43200</strain>
    </source>
</reference>
<sequence>MSLLSSSHRCSSNGRSSSARLSRLRFESLCVAALLGLCLSVSDAVAANDEMPAIRAAVFDYFEGVNEVDLVRLERAFDEHAALKSVDHSGALVVEPIADAIDRWMQGEPATRSGKILSMELADGPVARVVFDYDGAYIDFLSLAKLKGQWKIIDKVFIRTGLSADGPVQ</sequence>
<dbReference type="EMBL" id="CP136864">
    <property type="protein sequence ID" value="WOJ92848.1"/>
    <property type="molecule type" value="Genomic_DNA"/>
</dbReference>
<organism evidence="1 2">
    <name type="scientific">Congregibacter variabilis</name>
    <dbReference type="NCBI Taxonomy" id="3081200"/>
    <lineage>
        <taxon>Bacteria</taxon>
        <taxon>Pseudomonadati</taxon>
        <taxon>Pseudomonadota</taxon>
        <taxon>Gammaproteobacteria</taxon>
        <taxon>Cellvibrionales</taxon>
        <taxon>Halieaceae</taxon>
        <taxon>Congregibacter</taxon>
    </lineage>
</organism>
<accession>A0ABZ0I006</accession>
<dbReference type="RefSeq" id="WP_407347506.1">
    <property type="nucleotide sequence ID" value="NZ_CP136864.1"/>
</dbReference>
<keyword evidence="2" id="KW-1185">Reference proteome</keyword>
<gene>
    <name evidence="1" type="ORF">R0135_13785</name>
</gene>
<proteinExistence type="predicted"/>
<protein>
    <submittedName>
        <fullName evidence="1">Nuclear transport factor 2 family protein</fullName>
    </submittedName>
</protein>
<evidence type="ECO:0000313" key="1">
    <source>
        <dbReference type="EMBL" id="WOJ92848.1"/>
    </source>
</evidence>
<dbReference type="Pfam" id="PF12893">
    <property type="entry name" value="Lumazine_bd_2"/>
    <property type="match status" value="1"/>
</dbReference>
<name>A0ABZ0I006_9GAMM</name>
<dbReference type="SUPFAM" id="SSF54427">
    <property type="entry name" value="NTF2-like"/>
    <property type="match status" value="1"/>
</dbReference>
<evidence type="ECO:0000313" key="2">
    <source>
        <dbReference type="Proteomes" id="UP001626537"/>
    </source>
</evidence>
<dbReference type="InterPro" id="IPR039437">
    <property type="entry name" value="FrzH/put_lumazine-bd"/>
</dbReference>